<keyword evidence="3" id="KW-1185">Reference proteome</keyword>
<organism evidence="2 3">
    <name type="scientific">Tritrichomonas musculus</name>
    <dbReference type="NCBI Taxonomy" id="1915356"/>
    <lineage>
        <taxon>Eukaryota</taxon>
        <taxon>Metamonada</taxon>
        <taxon>Parabasalia</taxon>
        <taxon>Tritrichomonadida</taxon>
        <taxon>Tritrichomonadidae</taxon>
        <taxon>Tritrichomonas</taxon>
    </lineage>
</organism>
<feature type="compositionally biased region" description="Acidic residues" evidence="1">
    <location>
        <begin position="135"/>
        <end position="145"/>
    </location>
</feature>
<feature type="compositionally biased region" description="Acidic residues" evidence="1">
    <location>
        <begin position="116"/>
        <end position="126"/>
    </location>
</feature>
<name>A0ABR2JRR0_9EUKA</name>
<accession>A0ABR2JRR0</accession>
<dbReference type="Proteomes" id="UP001470230">
    <property type="component" value="Unassembled WGS sequence"/>
</dbReference>
<dbReference type="EMBL" id="JAPFFF010000010">
    <property type="protein sequence ID" value="KAK8881498.1"/>
    <property type="molecule type" value="Genomic_DNA"/>
</dbReference>
<proteinExistence type="predicted"/>
<sequence>MLAVDMPMLRPALPITPPSCPKRPGFCNPARRKQLKLHYRPKVPIIHPVKAKPKVETDTEVFSLTPDEFDYSDQILAYNKLKLKYSFNAWREAKIRKEEEDRKKKTIARNTYLKSDDDEDEEDEDSVLFQLQISDGDEDDDDDDDKLISTCPQPLSTPTKSSPPPKGFSSPNSPIKVRPAFK</sequence>
<feature type="region of interest" description="Disordered" evidence="1">
    <location>
        <begin position="113"/>
        <end position="182"/>
    </location>
</feature>
<evidence type="ECO:0000313" key="2">
    <source>
        <dbReference type="EMBL" id="KAK8881498.1"/>
    </source>
</evidence>
<comment type="caution">
    <text evidence="2">The sequence shown here is derived from an EMBL/GenBank/DDBJ whole genome shotgun (WGS) entry which is preliminary data.</text>
</comment>
<gene>
    <name evidence="2" type="ORF">M9Y10_004234</name>
</gene>
<protein>
    <submittedName>
        <fullName evidence="2">Uncharacterized protein</fullName>
    </submittedName>
</protein>
<evidence type="ECO:0000313" key="3">
    <source>
        <dbReference type="Proteomes" id="UP001470230"/>
    </source>
</evidence>
<reference evidence="2 3" key="1">
    <citation type="submission" date="2024-04" db="EMBL/GenBank/DDBJ databases">
        <title>Tritrichomonas musculus Genome.</title>
        <authorList>
            <person name="Alves-Ferreira E."/>
            <person name="Grigg M."/>
            <person name="Lorenzi H."/>
            <person name="Galac M."/>
        </authorList>
    </citation>
    <scope>NUCLEOTIDE SEQUENCE [LARGE SCALE GENOMIC DNA]</scope>
    <source>
        <strain evidence="2 3">EAF2021</strain>
    </source>
</reference>
<evidence type="ECO:0000256" key="1">
    <source>
        <dbReference type="SAM" id="MobiDB-lite"/>
    </source>
</evidence>